<keyword evidence="2" id="KW-0813">Transport</keyword>
<reference evidence="8" key="1">
    <citation type="submission" date="2021-01" db="UniProtKB">
        <authorList>
            <consortium name="EnsemblPlants"/>
        </authorList>
    </citation>
    <scope>IDENTIFICATION</scope>
</reference>
<evidence type="ECO:0000256" key="5">
    <source>
        <dbReference type="ARBA" id="ARBA00023136"/>
    </source>
</evidence>
<dbReference type="OMA" id="CHFLYFT"/>
<evidence type="ECO:0000313" key="8">
    <source>
        <dbReference type="EnsemblPlants" id="Kaladp0011s1270.1.v1.1"/>
    </source>
</evidence>
<proteinExistence type="predicted"/>
<dbReference type="PANTHER" id="PTHR19241">
    <property type="entry name" value="ATP-BINDING CASSETTE TRANSPORTER"/>
    <property type="match status" value="1"/>
</dbReference>
<dbReference type="AlphaFoldDB" id="A0A7N0ZQ95"/>
<dbReference type="GO" id="GO:0005886">
    <property type="term" value="C:plasma membrane"/>
    <property type="evidence" value="ECO:0007669"/>
    <property type="project" value="UniProtKB-ARBA"/>
</dbReference>
<dbReference type="Gramene" id="Kaladp0011s1270.1.v1.1">
    <property type="protein sequence ID" value="Kaladp0011s1270.1.v1.1"/>
    <property type="gene ID" value="Kaladp0011s1270.v1.1"/>
</dbReference>
<comment type="subcellular location">
    <subcellularLocation>
        <location evidence="1">Membrane</location>
        <topology evidence="1">Multi-pass membrane protein</topology>
    </subcellularLocation>
</comment>
<feature type="transmembrane region" description="Helical" evidence="6">
    <location>
        <begin position="80"/>
        <end position="103"/>
    </location>
</feature>
<evidence type="ECO:0000256" key="3">
    <source>
        <dbReference type="ARBA" id="ARBA00022692"/>
    </source>
</evidence>
<dbReference type="Pfam" id="PF01061">
    <property type="entry name" value="ABC2_membrane"/>
    <property type="match status" value="1"/>
</dbReference>
<evidence type="ECO:0000256" key="4">
    <source>
        <dbReference type="ARBA" id="ARBA00022989"/>
    </source>
</evidence>
<evidence type="ECO:0000256" key="1">
    <source>
        <dbReference type="ARBA" id="ARBA00004141"/>
    </source>
</evidence>
<keyword evidence="4 6" id="KW-1133">Transmembrane helix</keyword>
<dbReference type="InterPro" id="IPR013525">
    <property type="entry name" value="ABC2_TM"/>
</dbReference>
<feature type="transmembrane region" description="Helical" evidence="6">
    <location>
        <begin position="195"/>
        <end position="216"/>
    </location>
</feature>
<name>A0A7N0ZQ95_KALFE</name>
<keyword evidence="5 6" id="KW-0472">Membrane</keyword>
<keyword evidence="9" id="KW-1185">Reference proteome</keyword>
<dbReference type="Proteomes" id="UP000594263">
    <property type="component" value="Unplaced"/>
</dbReference>
<accession>A0A7N0ZQ95</accession>
<keyword evidence="3 6" id="KW-0812">Transmembrane</keyword>
<evidence type="ECO:0000259" key="7">
    <source>
        <dbReference type="Pfam" id="PF01061"/>
    </source>
</evidence>
<feature type="transmembrane region" description="Helical" evidence="6">
    <location>
        <begin position="53"/>
        <end position="73"/>
    </location>
</feature>
<sequence length="221" mass="25333">MGALYTALLFLGLSNSNTVQPVLSVERTVFYRERAAGMYSPFPYAFAQGLVEIPYILVQTIIYGVITFFMINFQRTIKKFFLYLVFMFLTFTYFTFYGMMAIGLTPNQYLAAVISSVIYALWNLLSGFIIPQPSIPVWWLWFYYICPVTWTMRGIIISQLGDFEDIITGPGFEGTVKEYLKVSLGFEYNMLGSSAAVLIAFSVLFFGIFAISLRLINFQRR</sequence>
<evidence type="ECO:0000256" key="6">
    <source>
        <dbReference type="SAM" id="Phobius"/>
    </source>
</evidence>
<dbReference type="EnsemblPlants" id="Kaladp0011s1270.1.v1.1">
    <property type="protein sequence ID" value="Kaladp0011s1270.1.v1.1"/>
    <property type="gene ID" value="Kaladp0011s1270.v1.1"/>
</dbReference>
<feature type="domain" description="ABC-2 type transporter transmembrane" evidence="7">
    <location>
        <begin position="1"/>
        <end position="159"/>
    </location>
</feature>
<feature type="transmembrane region" description="Helical" evidence="6">
    <location>
        <begin position="109"/>
        <end position="130"/>
    </location>
</feature>
<feature type="transmembrane region" description="Helical" evidence="6">
    <location>
        <begin position="137"/>
        <end position="156"/>
    </location>
</feature>
<dbReference type="GO" id="GO:0140359">
    <property type="term" value="F:ABC-type transporter activity"/>
    <property type="evidence" value="ECO:0007669"/>
    <property type="project" value="InterPro"/>
</dbReference>
<organism evidence="8 9">
    <name type="scientific">Kalanchoe fedtschenkoi</name>
    <name type="common">Lavender scallops</name>
    <name type="synonym">South American air plant</name>
    <dbReference type="NCBI Taxonomy" id="63787"/>
    <lineage>
        <taxon>Eukaryota</taxon>
        <taxon>Viridiplantae</taxon>
        <taxon>Streptophyta</taxon>
        <taxon>Embryophyta</taxon>
        <taxon>Tracheophyta</taxon>
        <taxon>Spermatophyta</taxon>
        <taxon>Magnoliopsida</taxon>
        <taxon>eudicotyledons</taxon>
        <taxon>Gunneridae</taxon>
        <taxon>Pentapetalae</taxon>
        <taxon>Saxifragales</taxon>
        <taxon>Crassulaceae</taxon>
        <taxon>Kalanchoe</taxon>
    </lineage>
</organism>
<protein>
    <recommendedName>
        <fullName evidence="7">ABC-2 type transporter transmembrane domain-containing protein</fullName>
    </recommendedName>
</protein>
<evidence type="ECO:0000256" key="2">
    <source>
        <dbReference type="ARBA" id="ARBA00022448"/>
    </source>
</evidence>
<evidence type="ECO:0000313" key="9">
    <source>
        <dbReference type="Proteomes" id="UP000594263"/>
    </source>
</evidence>